<gene>
    <name evidence="2" type="ORF">E2C01_051215</name>
</gene>
<dbReference type="Proteomes" id="UP000324222">
    <property type="component" value="Unassembled WGS sequence"/>
</dbReference>
<dbReference type="AlphaFoldDB" id="A0A5B7GJN8"/>
<accession>A0A5B7GJN8</accession>
<reference evidence="2 3" key="1">
    <citation type="submission" date="2019-05" db="EMBL/GenBank/DDBJ databases">
        <title>Another draft genome of Portunus trituberculatus and its Hox gene families provides insights of decapod evolution.</title>
        <authorList>
            <person name="Jeong J.-H."/>
            <person name="Song I."/>
            <person name="Kim S."/>
            <person name="Choi T."/>
            <person name="Kim D."/>
            <person name="Ryu S."/>
            <person name="Kim W."/>
        </authorList>
    </citation>
    <scope>NUCLEOTIDE SEQUENCE [LARGE SCALE GENOMIC DNA]</scope>
    <source>
        <tissue evidence="2">Muscle</tissue>
    </source>
</reference>
<organism evidence="2 3">
    <name type="scientific">Portunus trituberculatus</name>
    <name type="common">Swimming crab</name>
    <name type="synonym">Neptunus trituberculatus</name>
    <dbReference type="NCBI Taxonomy" id="210409"/>
    <lineage>
        <taxon>Eukaryota</taxon>
        <taxon>Metazoa</taxon>
        <taxon>Ecdysozoa</taxon>
        <taxon>Arthropoda</taxon>
        <taxon>Crustacea</taxon>
        <taxon>Multicrustacea</taxon>
        <taxon>Malacostraca</taxon>
        <taxon>Eumalacostraca</taxon>
        <taxon>Eucarida</taxon>
        <taxon>Decapoda</taxon>
        <taxon>Pleocyemata</taxon>
        <taxon>Brachyura</taxon>
        <taxon>Eubrachyura</taxon>
        <taxon>Portunoidea</taxon>
        <taxon>Portunidae</taxon>
        <taxon>Portuninae</taxon>
        <taxon>Portunus</taxon>
    </lineage>
</organism>
<dbReference type="EMBL" id="VSRR010014619">
    <property type="protein sequence ID" value="MPC57238.1"/>
    <property type="molecule type" value="Genomic_DNA"/>
</dbReference>
<sequence>MICAPKYSIVALVYTGSTFPHPPIPPSLDPPPSLSHHHHHHHHQPSYSSVTQNLGRSSFR</sequence>
<evidence type="ECO:0000313" key="2">
    <source>
        <dbReference type="EMBL" id="MPC57238.1"/>
    </source>
</evidence>
<evidence type="ECO:0000313" key="3">
    <source>
        <dbReference type="Proteomes" id="UP000324222"/>
    </source>
</evidence>
<feature type="compositionally biased region" description="Basic residues" evidence="1">
    <location>
        <begin position="35"/>
        <end position="44"/>
    </location>
</feature>
<comment type="caution">
    <text evidence="2">The sequence shown here is derived from an EMBL/GenBank/DDBJ whole genome shotgun (WGS) entry which is preliminary data.</text>
</comment>
<feature type="region of interest" description="Disordered" evidence="1">
    <location>
        <begin position="22"/>
        <end position="60"/>
    </location>
</feature>
<protein>
    <submittedName>
        <fullName evidence="2">Uncharacterized protein</fullName>
    </submittedName>
</protein>
<keyword evidence="3" id="KW-1185">Reference proteome</keyword>
<name>A0A5B7GJN8_PORTR</name>
<feature type="compositionally biased region" description="Polar residues" evidence="1">
    <location>
        <begin position="50"/>
        <end position="60"/>
    </location>
</feature>
<feature type="compositionally biased region" description="Pro residues" evidence="1">
    <location>
        <begin position="22"/>
        <end position="33"/>
    </location>
</feature>
<evidence type="ECO:0000256" key="1">
    <source>
        <dbReference type="SAM" id="MobiDB-lite"/>
    </source>
</evidence>
<proteinExistence type="predicted"/>